<dbReference type="Pfam" id="PF05368">
    <property type="entry name" value="NmrA"/>
    <property type="match status" value="1"/>
</dbReference>
<dbReference type="AlphaFoldDB" id="A0A4Y7PX19"/>
<evidence type="ECO:0000256" key="1">
    <source>
        <dbReference type="ARBA" id="ARBA00006328"/>
    </source>
</evidence>
<dbReference type="PANTHER" id="PTHR42748:SF7">
    <property type="entry name" value="NMRA LIKE REDOX SENSOR 1-RELATED"/>
    <property type="match status" value="1"/>
</dbReference>
<dbReference type="InterPro" id="IPR008030">
    <property type="entry name" value="NmrA-like"/>
</dbReference>
<name>A0A4Y7PX19_9AGAM</name>
<proteinExistence type="inferred from homology"/>
<evidence type="ECO:0000313" key="4">
    <source>
        <dbReference type="EMBL" id="TDL19685.1"/>
    </source>
</evidence>
<evidence type="ECO:0000256" key="2">
    <source>
        <dbReference type="ARBA" id="ARBA00022857"/>
    </source>
</evidence>
<keyword evidence="2" id="KW-0521">NADP</keyword>
<dbReference type="EMBL" id="ML170194">
    <property type="protein sequence ID" value="TDL19685.1"/>
    <property type="molecule type" value="Genomic_DNA"/>
</dbReference>
<dbReference type="GO" id="GO:0005634">
    <property type="term" value="C:nucleus"/>
    <property type="evidence" value="ECO:0007669"/>
    <property type="project" value="TreeGrafter"/>
</dbReference>
<dbReference type="PANTHER" id="PTHR42748">
    <property type="entry name" value="NITROGEN METABOLITE REPRESSION PROTEIN NMRA FAMILY MEMBER"/>
    <property type="match status" value="1"/>
</dbReference>
<evidence type="ECO:0000259" key="3">
    <source>
        <dbReference type="Pfam" id="PF05368"/>
    </source>
</evidence>
<organism evidence="4 5">
    <name type="scientific">Rickenella mellea</name>
    <dbReference type="NCBI Taxonomy" id="50990"/>
    <lineage>
        <taxon>Eukaryota</taxon>
        <taxon>Fungi</taxon>
        <taxon>Dikarya</taxon>
        <taxon>Basidiomycota</taxon>
        <taxon>Agaricomycotina</taxon>
        <taxon>Agaricomycetes</taxon>
        <taxon>Hymenochaetales</taxon>
        <taxon>Rickenellaceae</taxon>
        <taxon>Rickenella</taxon>
    </lineage>
</organism>
<dbReference type="OrthoDB" id="419598at2759"/>
<gene>
    <name evidence="4" type="ORF">BD410DRAFT_815848</name>
</gene>
<dbReference type="Gene3D" id="3.90.25.10">
    <property type="entry name" value="UDP-galactose 4-epimerase, domain 1"/>
    <property type="match status" value="1"/>
</dbReference>
<comment type="similarity">
    <text evidence="1">Belongs to the NmrA-type oxidoreductase family.</text>
</comment>
<evidence type="ECO:0000313" key="5">
    <source>
        <dbReference type="Proteomes" id="UP000294933"/>
    </source>
</evidence>
<dbReference type="SUPFAM" id="SSF51735">
    <property type="entry name" value="NAD(P)-binding Rossmann-fold domains"/>
    <property type="match status" value="1"/>
</dbReference>
<keyword evidence="5" id="KW-1185">Reference proteome</keyword>
<dbReference type="Proteomes" id="UP000294933">
    <property type="component" value="Unassembled WGS sequence"/>
</dbReference>
<reference evidence="4 5" key="1">
    <citation type="submission" date="2018-06" db="EMBL/GenBank/DDBJ databases">
        <title>A transcriptomic atlas of mushroom development highlights an independent origin of complex multicellularity.</title>
        <authorList>
            <consortium name="DOE Joint Genome Institute"/>
            <person name="Krizsan K."/>
            <person name="Almasi E."/>
            <person name="Merenyi Z."/>
            <person name="Sahu N."/>
            <person name="Viragh M."/>
            <person name="Koszo T."/>
            <person name="Mondo S."/>
            <person name="Kiss B."/>
            <person name="Balint B."/>
            <person name="Kues U."/>
            <person name="Barry K."/>
            <person name="Hegedus J.C."/>
            <person name="Henrissat B."/>
            <person name="Johnson J."/>
            <person name="Lipzen A."/>
            <person name="Ohm R."/>
            <person name="Nagy I."/>
            <person name="Pangilinan J."/>
            <person name="Yan J."/>
            <person name="Xiong Y."/>
            <person name="Grigoriev I.V."/>
            <person name="Hibbett D.S."/>
            <person name="Nagy L.G."/>
        </authorList>
    </citation>
    <scope>NUCLEOTIDE SEQUENCE [LARGE SCALE GENOMIC DNA]</scope>
    <source>
        <strain evidence="4 5">SZMC22713</strain>
    </source>
</reference>
<sequence length="302" mass="33257">MSGKKVIVVTGATGQQGGSVVRFLLEDGTFSVRAVTRNADSAQAKELAAKGVEVVTGNLHDVEGLKKAFTGAYGVFGTTNFWDPKEGGYDKEIQQGKNLIDAAKAANVSHFVWSTLEDTAPIKVPHFDSKARINDYLQASGVPRTSLYTSFYYENFTGWFKLLKNAQGGVEANWPPIFLSDGPIPCFAVADTGAFVLQALKNPKEWIGKDIGAIAEILTPRGVVKTLTEISGKPIKLTEIDQAAFEKSNDIEGLKEFHLNMKWFYYKNGNPGRDFEQTKKLYPQVQSFESWAKAHINEIIPQ</sequence>
<feature type="domain" description="NmrA-like" evidence="3">
    <location>
        <begin position="4"/>
        <end position="291"/>
    </location>
</feature>
<dbReference type="VEuPathDB" id="FungiDB:BD410DRAFT_815848"/>
<dbReference type="STRING" id="50990.A0A4Y7PX19"/>
<protein>
    <submittedName>
        <fullName evidence="4">NmrA-domain-containing protein</fullName>
    </submittedName>
</protein>
<dbReference type="InterPro" id="IPR036291">
    <property type="entry name" value="NAD(P)-bd_dom_sf"/>
</dbReference>
<dbReference type="Gene3D" id="3.40.50.720">
    <property type="entry name" value="NAD(P)-binding Rossmann-like Domain"/>
    <property type="match status" value="1"/>
</dbReference>
<dbReference type="CDD" id="cd05251">
    <property type="entry name" value="NmrA_like_SDR_a"/>
    <property type="match status" value="1"/>
</dbReference>
<accession>A0A4Y7PX19</accession>
<dbReference type="InterPro" id="IPR051164">
    <property type="entry name" value="NmrA-like_oxidored"/>
</dbReference>